<evidence type="ECO:0000256" key="4">
    <source>
        <dbReference type="PROSITE-ProRule" id="PRU00335"/>
    </source>
</evidence>
<protein>
    <recommendedName>
        <fullName evidence="5">HTH tetR-type domain-containing protein</fullName>
    </recommendedName>
</protein>
<dbReference type="Pfam" id="PF00440">
    <property type="entry name" value="TetR_N"/>
    <property type="match status" value="1"/>
</dbReference>
<feature type="domain" description="HTH tetR-type" evidence="5">
    <location>
        <begin position="19"/>
        <end position="79"/>
    </location>
</feature>
<evidence type="ECO:0000256" key="3">
    <source>
        <dbReference type="ARBA" id="ARBA00023163"/>
    </source>
</evidence>
<keyword evidence="7" id="KW-1185">Reference proteome</keyword>
<name>A0A3G9IC05_9ACTN</name>
<dbReference type="PANTHER" id="PTHR30055">
    <property type="entry name" value="HTH-TYPE TRANSCRIPTIONAL REGULATOR RUTR"/>
    <property type="match status" value="1"/>
</dbReference>
<dbReference type="GO" id="GO:0000976">
    <property type="term" value="F:transcription cis-regulatory region binding"/>
    <property type="evidence" value="ECO:0007669"/>
    <property type="project" value="TreeGrafter"/>
</dbReference>
<dbReference type="InterPro" id="IPR050109">
    <property type="entry name" value="HTH-type_TetR-like_transc_reg"/>
</dbReference>
<dbReference type="InterPro" id="IPR001647">
    <property type="entry name" value="HTH_TetR"/>
</dbReference>
<dbReference type="PANTHER" id="PTHR30055:SF234">
    <property type="entry name" value="HTH-TYPE TRANSCRIPTIONAL REGULATOR BETI"/>
    <property type="match status" value="1"/>
</dbReference>
<dbReference type="AlphaFoldDB" id="A0A3G9IC05"/>
<dbReference type="KEGG" id="nbe:Back2_07170"/>
<keyword evidence="2 4" id="KW-0238">DNA-binding</keyword>
<keyword evidence="1" id="KW-0805">Transcription regulation</keyword>
<feature type="DNA-binding region" description="H-T-H motif" evidence="4">
    <location>
        <begin position="42"/>
        <end position="61"/>
    </location>
</feature>
<dbReference type="EMBL" id="AP019307">
    <property type="protein sequence ID" value="BBH16430.1"/>
    <property type="molecule type" value="Genomic_DNA"/>
</dbReference>
<dbReference type="OrthoDB" id="4823039at2"/>
<evidence type="ECO:0000256" key="2">
    <source>
        <dbReference type="ARBA" id="ARBA00023125"/>
    </source>
</evidence>
<dbReference type="SUPFAM" id="SSF46689">
    <property type="entry name" value="Homeodomain-like"/>
    <property type="match status" value="1"/>
</dbReference>
<evidence type="ECO:0000313" key="7">
    <source>
        <dbReference type="Proteomes" id="UP000271573"/>
    </source>
</evidence>
<reference evidence="6 7" key="1">
    <citation type="submission" date="2018-11" db="EMBL/GenBank/DDBJ databases">
        <title>Complete genome sequence of Nocardioides baekrokdamisoli strain KCTC 39748.</title>
        <authorList>
            <person name="Kang S.W."/>
            <person name="Lee K.C."/>
            <person name="Kim K.K."/>
            <person name="Kim J.S."/>
            <person name="Kim D.S."/>
            <person name="Ko S.H."/>
            <person name="Yang S.H."/>
            <person name="Shin Y.K."/>
            <person name="Lee J.S."/>
        </authorList>
    </citation>
    <scope>NUCLEOTIDE SEQUENCE [LARGE SCALE GENOMIC DNA]</scope>
    <source>
        <strain evidence="6 7">KCTC 39748</strain>
    </source>
</reference>
<dbReference type="GO" id="GO:0045892">
    <property type="term" value="P:negative regulation of DNA-templated transcription"/>
    <property type="evidence" value="ECO:0007669"/>
    <property type="project" value="UniProtKB-ARBA"/>
</dbReference>
<dbReference type="GO" id="GO:0003700">
    <property type="term" value="F:DNA-binding transcription factor activity"/>
    <property type="evidence" value="ECO:0007669"/>
    <property type="project" value="TreeGrafter"/>
</dbReference>
<keyword evidence="3" id="KW-0804">Transcription</keyword>
<gene>
    <name evidence="6" type="ORF">Back2_07170</name>
</gene>
<proteinExistence type="predicted"/>
<organism evidence="6 7">
    <name type="scientific">Nocardioides baekrokdamisoli</name>
    <dbReference type="NCBI Taxonomy" id="1804624"/>
    <lineage>
        <taxon>Bacteria</taxon>
        <taxon>Bacillati</taxon>
        <taxon>Actinomycetota</taxon>
        <taxon>Actinomycetes</taxon>
        <taxon>Propionibacteriales</taxon>
        <taxon>Nocardioidaceae</taxon>
        <taxon>Nocardioides</taxon>
    </lineage>
</organism>
<dbReference type="FunFam" id="1.10.10.60:FF:000141">
    <property type="entry name" value="TetR family transcriptional regulator"/>
    <property type="match status" value="1"/>
</dbReference>
<sequence>MDDVKERPYVSPLREAQAARTRLAVIDAARHLFLEQGYASTTVDQIAKLAGVSKPTVFSSVGSKAAIFKAVRDVAMAGDDGPAPVLDRPSVDRARKAASAEEAIHALASHISALQKRYGLIDAVLSGAAACGDPELLELWETAEAQRRTGAGFLIEIVAAKGRLSVDPEEAADRLSTFMAPDNYRRLVRAGRWSDDDYREWLAHTLTHQLLLSS</sequence>
<accession>A0A3G9IC05</accession>
<dbReference type="Gene3D" id="1.10.357.10">
    <property type="entry name" value="Tetracycline Repressor, domain 2"/>
    <property type="match status" value="1"/>
</dbReference>
<dbReference type="RefSeq" id="WP_125566827.1">
    <property type="nucleotide sequence ID" value="NZ_AP019307.1"/>
</dbReference>
<dbReference type="PROSITE" id="PS50977">
    <property type="entry name" value="HTH_TETR_2"/>
    <property type="match status" value="1"/>
</dbReference>
<dbReference type="PRINTS" id="PR00455">
    <property type="entry name" value="HTHTETR"/>
</dbReference>
<evidence type="ECO:0000256" key="1">
    <source>
        <dbReference type="ARBA" id="ARBA00023015"/>
    </source>
</evidence>
<evidence type="ECO:0000313" key="6">
    <source>
        <dbReference type="EMBL" id="BBH16430.1"/>
    </source>
</evidence>
<dbReference type="Proteomes" id="UP000271573">
    <property type="component" value="Chromosome"/>
</dbReference>
<dbReference type="InterPro" id="IPR009057">
    <property type="entry name" value="Homeodomain-like_sf"/>
</dbReference>
<evidence type="ECO:0000259" key="5">
    <source>
        <dbReference type="PROSITE" id="PS50977"/>
    </source>
</evidence>